<dbReference type="CDD" id="cd06261">
    <property type="entry name" value="TM_PBP2"/>
    <property type="match status" value="1"/>
</dbReference>
<evidence type="ECO:0000313" key="10">
    <source>
        <dbReference type="EMBL" id="MBL6076913.1"/>
    </source>
</evidence>
<evidence type="ECO:0000256" key="1">
    <source>
        <dbReference type="ARBA" id="ARBA00004651"/>
    </source>
</evidence>
<keyword evidence="7 8" id="KW-0472">Membrane</keyword>
<feature type="domain" description="ABC transmembrane type-1" evidence="9">
    <location>
        <begin position="72"/>
        <end position="276"/>
    </location>
</feature>
<evidence type="ECO:0000256" key="7">
    <source>
        <dbReference type="ARBA" id="ARBA00023136"/>
    </source>
</evidence>
<keyword evidence="11" id="KW-1185">Reference proteome</keyword>
<evidence type="ECO:0000256" key="5">
    <source>
        <dbReference type="ARBA" id="ARBA00022692"/>
    </source>
</evidence>
<dbReference type="InterPro" id="IPR000515">
    <property type="entry name" value="MetI-like"/>
</dbReference>
<evidence type="ECO:0000256" key="4">
    <source>
        <dbReference type="ARBA" id="ARBA00022475"/>
    </source>
</evidence>
<dbReference type="EMBL" id="JAETWB010000001">
    <property type="protein sequence ID" value="MBL6076913.1"/>
    <property type="molecule type" value="Genomic_DNA"/>
</dbReference>
<dbReference type="Proteomes" id="UP000660885">
    <property type="component" value="Unassembled WGS sequence"/>
</dbReference>
<feature type="transmembrane region" description="Helical" evidence="8">
    <location>
        <begin position="199"/>
        <end position="224"/>
    </location>
</feature>
<accession>A0ABS1TWU3</accession>
<evidence type="ECO:0000256" key="8">
    <source>
        <dbReference type="RuleBase" id="RU363032"/>
    </source>
</evidence>
<protein>
    <submittedName>
        <fullName evidence="10">ABC transporter permease subunit</fullName>
    </submittedName>
</protein>
<sequence length="283" mass="30251">MRRLLILLPPLAWLLLLVAAPLLILGLIAFAEAGPGVPPFIPPVAWAGGPAWQGSLESLGTLIADPYYLEAFLRSLLTAFVTAALCLLLAYPMALGIAGARPSWRLPLLLLVLLPFWTGFLPRLGAWIGLLRDGGWVNGVLCLAGIGPLRLLYSDLALYLGMVHAYLPFAVLPLATALLRRDTSLEEAAADLGAKPLTVFGSVTLPLSLPAAASAFLLVFIPAAGEFVIPELLGPPEAQLVGRVLWGEFFQNRDWPLAAALALALLLLLLPPILLFQRLGRRA</sequence>
<comment type="similarity">
    <text evidence="2">Belongs to the binding-protein-dependent transport system permease family. CysTW subfamily.</text>
</comment>
<evidence type="ECO:0000256" key="2">
    <source>
        <dbReference type="ARBA" id="ARBA00007069"/>
    </source>
</evidence>
<reference evidence="10 11" key="1">
    <citation type="submission" date="2021-01" db="EMBL/GenBank/DDBJ databases">
        <title>Belnapia mucosa sp. nov. and Belnapia arida sp. nov., isolated from the Tabernas Desert (Almeria, Spain).</title>
        <authorList>
            <person name="Molina-Menor E."/>
            <person name="Vidal-Verdu A."/>
            <person name="Calonge A."/>
            <person name="Satari L."/>
            <person name="Pereto J."/>
            <person name="Porcar M."/>
        </authorList>
    </citation>
    <scope>NUCLEOTIDE SEQUENCE [LARGE SCALE GENOMIC DNA]</scope>
    <source>
        <strain evidence="10 11">T18</strain>
    </source>
</reference>
<gene>
    <name evidence="10" type="ORF">JMJ56_02780</name>
</gene>
<dbReference type="Gene3D" id="1.10.3720.10">
    <property type="entry name" value="MetI-like"/>
    <property type="match status" value="1"/>
</dbReference>
<evidence type="ECO:0000256" key="6">
    <source>
        <dbReference type="ARBA" id="ARBA00022989"/>
    </source>
</evidence>
<organism evidence="10 11">
    <name type="scientific">Belnapia arida</name>
    <dbReference type="NCBI Taxonomy" id="2804533"/>
    <lineage>
        <taxon>Bacteria</taxon>
        <taxon>Pseudomonadati</taxon>
        <taxon>Pseudomonadota</taxon>
        <taxon>Alphaproteobacteria</taxon>
        <taxon>Acetobacterales</taxon>
        <taxon>Roseomonadaceae</taxon>
        <taxon>Belnapia</taxon>
    </lineage>
</organism>
<evidence type="ECO:0000313" key="11">
    <source>
        <dbReference type="Proteomes" id="UP000660885"/>
    </source>
</evidence>
<dbReference type="RefSeq" id="WP_202830070.1">
    <property type="nucleotide sequence ID" value="NZ_JAETWB010000001.1"/>
</dbReference>
<evidence type="ECO:0000256" key="3">
    <source>
        <dbReference type="ARBA" id="ARBA00022448"/>
    </source>
</evidence>
<dbReference type="InterPro" id="IPR035906">
    <property type="entry name" value="MetI-like_sf"/>
</dbReference>
<keyword evidence="4" id="KW-1003">Cell membrane</keyword>
<dbReference type="Pfam" id="PF00528">
    <property type="entry name" value="BPD_transp_1"/>
    <property type="match status" value="1"/>
</dbReference>
<dbReference type="SUPFAM" id="SSF161098">
    <property type="entry name" value="MetI-like"/>
    <property type="match status" value="1"/>
</dbReference>
<dbReference type="PANTHER" id="PTHR42929:SF3">
    <property type="entry name" value="PUTRESCINE TRANSPORT SYSTEM PERMEASE PROTEIN POTH"/>
    <property type="match status" value="1"/>
</dbReference>
<name>A0ABS1TWU3_9PROT</name>
<proteinExistence type="inferred from homology"/>
<feature type="transmembrane region" description="Helical" evidence="8">
    <location>
        <begin position="255"/>
        <end position="276"/>
    </location>
</feature>
<dbReference type="PROSITE" id="PS50928">
    <property type="entry name" value="ABC_TM1"/>
    <property type="match status" value="1"/>
</dbReference>
<keyword evidence="3 8" id="KW-0813">Transport</keyword>
<dbReference type="PANTHER" id="PTHR42929">
    <property type="entry name" value="INNER MEMBRANE ABC TRANSPORTER PERMEASE PROTEIN YDCU-RELATED-RELATED"/>
    <property type="match status" value="1"/>
</dbReference>
<comment type="caution">
    <text evidence="10">The sequence shown here is derived from an EMBL/GenBank/DDBJ whole genome shotgun (WGS) entry which is preliminary data.</text>
</comment>
<feature type="transmembrane region" description="Helical" evidence="8">
    <location>
        <begin position="71"/>
        <end position="94"/>
    </location>
</feature>
<evidence type="ECO:0000259" key="9">
    <source>
        <dbReference type="PROSITE" id="PS50928"/>
    </source>
</evidence>
<keyword evidence="5 8" id="KW-0812">Transmembrane</keyword>
<keyword evidence="6 8" id="KW-1133">Transmembrane helix</keyword>
<feature type="transmembrane region" description="Helical" evidence="8">
    <location>
        <begin position="156"/>
        <end position="179"/>
    </location>
</feature>
<comment type="subcellular location">
    <subcellularLocation>
        <location evidence="1 8">Cell membrane</location>
        <topology evidence="1 8">Multi-pass membrane protein</topology>
    </subcellularLocation>
</comment>
<feature type="transmembrane region" description="Helical" evidence="8">
    <location>
        <begin position="106"/>
        <end position="130"/>
    </location>
</feature>